<comment type="cofactor">
    <cofactor evidence="1">
        <name>Zn(2+)</name>
        <dbReference type="ChEBI" id="CHEBI:29105"/>
    </cofactor>
</comment>
<evidence type="ECO:0000256" key="8">
    <source>
        <dbReference type="ARBA" id="ARBA00043962"/>
    </source>
</evidence>
<evidence type="ECO:0000313" key="11">
    <source>
        <dbReference type="EMBL" id="KAJ3115416.1"/>
    </source>
</evidence>
<dbReference type="Gene3D" id="3.40.630.10">
    <property type="entry name" value="Zn peptidases"/>
    <property type="match status" value="1"/>
</dbReference>
<evidence type="ECO:0000256" key="4">
    <source>
        <dbReference type="ARBA" id="ARBA00022723"/>
    </source>
</evidence>
<dbReference type="FunFam" id="3.40.630.10:FF:000042">
    <property type="entry name" value="Peptide hydrolase"/>
    <property type="match status" value="1"/>
</dbReference>
<dbReference type="GO" id="GO:0006508">
    <property type="term" value="P:proteolysis"/>
    <property type="evidence" value="ECO:0007669"/>
    <property type="project" value="UniProtKB-KW"/>
</dbReference>
<keyword evidence="6 9" id="KW-0378">Hydrolase</keyword>
<protein>
    <recommendedName>
        <fullName evidence="9">Peptide hydrolase</fullName>
        <ecNumber evidence="9">3.4.-.-</ecNumber>
    </recommendedName>
</protein>
<accession>A0AAD5XEX3</accession>
<evidence type="ECO:0000256" key="9">
    <source>
        <dbReference type="RuleBase" id="RU361240"/>
    </source>
</evidence>
<keyword evidence="12" id="KW-1185">Reference proteome</keyword>
<evidence type="ECO:0000256" key="1">
    <source>
        <dbReference type="ARBA" id="ARBA00001947"/>
    </source>
</evidence>
<keyword evidence="4 9" id="KW-0479">Metal-binding</keyword>
<keyword evidence="5 9" id="KW-0732">Signal</keyword>
<comment type="similarity">
    <text evidence="8">Belongs to the peptidase M28 family. M28E subfamily.</text>
</comment>
<evidence type="ECO:0000256" key="7">
    <source>
        <dbReference type="ARBA" id="ARBA00022833"/>
    </source>
</evidence>
<dbReference type="GO" id="GO:0046872">
    <property type="term" value="F:metal ion binding"/>
    <property type="evidence" value="ECO:0007669"/>
    <property type="project" value="UniProtKB-KW"/>
</dbReference>
<dbReference type="EC" id="3.4.-.-" evidence="9"/>
<dbReference type="PANTHER" id="PTHR12147:SF56">
    <property type="entry name" value="AMINOPEPTIDASE YDR415C-RELATED"/>
    <property type="match status" value="1"/>
</dbReference>
<gene>
    <name evidence="11" type="primary">LAP1_1</name>
    <name evidence="11" type="ORF">HK100_001352</name>
</gene>
<dbReference type="InterPro" id="IPR045175">
    <property type="entry name" value="M28_fam"/>
</dbReference>
<name>A0AAD5XEX3_9FUNG</name>
<evidence type="ECO:0000259" key="10">
    <source>
        <dbReference type="Pfam" id="PF04389"/>
    </source>
</evidence>
<feature type="chain" id="PRO_5041775586" description="Peptide hydrolase" evidence="9">
    <location>
        <begin position="18"/>
        <end position="400"/>
    </location>
</feature>
<reference evidence="11" key="1">
    <citation type="submission" date="2020-05" db="EMBL/GenBank/DDBJ databases">
        <title>Phylogenomic resolution of chytrid fungi.</title>
        <authorList>
            <person name="Stajich J.E."/>
            <person name="Amses K."/>
            <person name="Simmons R."/>
            <person name="Seto K."/>
            <person name="Myers J."/>
            <person name="Bonds A."/>
            <person name="Quandt C.A."/>
            <person name="Barry K."/>
            <person name="Liu P."/>
            <person name="Grigoriev I."/>
            <person name="Longcore J.E."/>
            <person name="James T.Y."/>
        </authorList>
    </citation>
    <scope>NUCLEOTIDE SEQUENCE</scope>
    <source>
        <strain evidence="11">JEL0513</strain>
    </source>
</reference>
<dbReference type="AlphaFoldDB" id="A0AAD5XEX3"/>
<evidence type="ECO:0000256" key="2">
    <source>
        <dbReference type="ARBA" id="ARBA00022438"/>
    </source>
</evidence>
<sequence>MLKTTVIVAAILGNVFAAVLPLQKLAVQGIDAHIPLSESGLALQGFRLIATAPTTASWMSEEEILALKRQEIGFMDITNQDIERVDHHLTSLSASALPEQYAPPKKISHKNVVTPLFDQISIPGLISFLTQFSAFHTRYYQSVTGAQSADWLFEQVNSIKAADPSKVKVTVRKFLHPFGQFSTIARLERGADSENIAEPIVILGAHQDSANGANPLFGRAPGADDDGSGTVTILEAYRILIQSSFVPDRPIEFHWYAAEEGGLLGSQAIAAKYKFDNVNVAGMYQVDMTGYSPQGRKPRIAVITDYVDHSLTDFVRLIAREYTGIDVVDSQCGYACSDHGSWSKANYASAFTFESEFNKKSPFIHTVQDTVENVNFEHVAHFVKSVLGFAVELSLAKEGF</sequence>
<dbReference type="CDD" id="cd03879">
    <property type="entry name" value="M28_AAP"/>
    <property type="match status" value="1"/>
</dbReference>
<keyword evidence="7 9" id="KW-0862">Zinc</keyword>
<proteinExistence type="inferred from homology"/>
<evidence type="ECO:0000313" key="12">
    <source>
        <dbReference type="Proteomes" id="UP001211907"/>
    </source>
</evidence>
<dbReference type="GO" id="GO:0008235">
    <property type="term" value="F:metalloexopeptidase activity"/>
    <property type="evidence" value="ECO:0007669"/>
    <property type="project" value="InterPro"/>
</dbReference>
<evidence type="ECO:0000256" key="5">
    <source>
        <dbReference type="ARBA" id="ARBA00022729"/>
    </source>
</evidence>
<evidence type="ECO:0000256" key="3">
    <source>
        <dbReference type="ARBA" id="ARBA00022670"/>
    </source>
</evidence>
<keyword evidence="2 11" id="KW-0031">Aminopeptidase</keyword>
<dbReference type="InterPro" id="IPR007484">
    <property type="entry name" value="Peptidase_M28"/>
</dbReference>
<evidence type="ECO:0000256" key="6">
    <source>
        <dbReference type="ARBA" id="ARBA00022801"/>
    </source>
</evidence>
<dbReference type="SUPFAM" id="SSF53187">
    <property type="entry name" value="Zn-dependent exopeptidases"/>
    <property type="match status" value="1"/>
</dbReference>
<feature type="domain" description="Peptidase M28" evidence="10">
    <location>
        <begin position="184"/>
        <end position="387"/>
    </location>
</feature>
<feature type="signal peptide" evidence="9">
    <location>
        <begin position="1"/>
        <end position="17"/>
    </location>
</feature>
<keyword evidence="3 9" id="KW-0645">Protease</keyword>
<comment type="caution">
    <text evidence="11">The sequence shown here is derived from an EMBL/GenBank/DDBJ whole genome shotgun (WGS) entry which is preliminary data.</text>
</comment>
<dbReference type="Pfam" id="PF04389">
    <property type="entry name" value="Peptidase_M28"/>
    <property type="match status" value="1"/>
</dbReference>
<dbReference type="GO" id="GO:0004177">
    <property type="term" value="F:aminopeptidase activity"/>
    <property type="evidence" value="ECO:0007669"/>
    <property type="project" value="UniProtKB-KW"/>
</dbReference>
<dbReference type="Proteomes" id="UP001211907">
    <property type="component" value="Unassembled WGS sequence"/>
</dbReference>
<dbReference type="PANTHER" id="PTHR12147">
    <property type="entry name" value="METALLOPEPTIDASE M28 FAMILY MEMBER"/>
    <property type="match status" value="1"/>
</dbReference>
<organism evidence="11 12">
    <name type="scientific">Physocladia obscura</name>
    <dbReference type="NCBI Taxonomy" id="109957"/>
    <lineage>
        <taxon>Eukaryota</taxon>
        <taxon>Fungi</taxon>
        <taxon>Fungi incertae sedis</taxon>
        <taxon>Chytridiomycota</taxon>
        <taxon>Chytridiomycota incertae sedis</taxon>
        <taxon>Chytridiomycetes</taxon>
        <taxon>Chytridiales</taxon>
        <taxon>Chytriomycetaceae</taxon>
        <taxon>Physocladia</taxon>
    </lineage>
</organism>
<dbReference type="EMBL" id="JADGJH010001292">
    <property type="protein sequence ID" value="KAJ3115416.1"/>
    <property type="molecule type" value="Genomic_DNA"/>
</dbReference>